<dbReference type="HAMAP" id="MF_00527">
    <property type="entry name" value="3MGH"/>
    <property type="match status" value="1"/>
</dbReference>
<evidence type="ECO:0000256" key="1">
    <source>
        <dbReference type="ARBA" id="ARBA00009232"/>
    </source>
</evidence>
<keyword evidence="3 5" id="KW-0378">Hydrolase</keyword>
<dbReference type="GO" id="GO:0003905">
    <property type="term" value="F:alkylbase DNA N-glycosylase activity"/>
    <property type="evidence" value="ECO:0007669"/>
    <property type="project" value="InterPro"/>
</dbReference>
<evidence type="ECO:0000256" key="3">
    <source>
        <dbReference type="ARBA" id="ARBA00022801"/>
    </source>
</evidence>
<dbReference type="InterPro" id="IPR003180">
    <property type="entry name" value="MPG"/>
</dbReference>
<sequence>MLLTASDFKSKNTVKLAKFLLGKFLVRKIKGKIIRAKIIEVEAYDGFLDKASHAYKGKTNRNFVMFGESFVWYVYLVYGMHNMLNLVTGPKDYPAAILIRGIEVKGKKINGPGKITKFLEIEREFNNLEASKKNNLWLEDLGFKAQNILKTPRIGVDYAKESKDELYRFVLE</sequence>
<gene>
    <name evidence="6" type="ORF">COV57_02120</name>
</gene>
<dbReference type="PANTHER" id="PTHR10429:SF0">
    <property type="entry name" value="DNA-3-METHYLADENINE GLYCOSYLASE"/>
    <property type="match status" value="1"/>
</dbReference>
<dbReference type="EC" id="3.2.2.-" evidence="5"/>
<dbReference type="Pfam" id="PF02245">
    <property type="entry name" value="Pur_DNA_glyco"/>
    <property type="match status" value="1"/>
</dbReference>
<organism evidence="6 7">
    <name type="scientific">Candidatus Liptonbacteria bacterium CG11_big_fil_rev_8_21_14_0_20_35_14</name>
    <dbReference type="NCBI Taxonomy" id="1974634"/>
    <lineage>
        <taxon>Bacteria</taxon>
        <taxon>Candidatus Liptoniibacteriota</taxon>
    </lineage>
</organism>
<comment type="similarity">
    <text evidence="1 5">Belongs to the DNA glycosylase MPG family.</text>
</comment>
<dbReference type="EMBL" id="PCWO01000031">
    <property type="protein sequence ID" value="PIR04872.1"/>
    <property type="molecule type" value="Genomic_DNA"/>
</dbReference>
<dbReference type="InterPro" id="IPR011034">
    <property type="entry name" value="Formyl_transferase-like_C_sf"/>
</dbReference>
<evidence type="ECO:0000256" key="4">
    <source>
        <dbReference type="ARBA" id="ARBA00023204"/>
    </source>
</evidence>
<keyword evidence="4 5" id="KW-0234">DNA repair</keyword>
<comment type="caution">
    <text evidence="6">The sequence shown here is derived from an EMBL/GenBank/DDBJ whole genome shotgun (WGS) entry which is preliminary data.</text>
</comment>
<dbReference type="GO" id="GO:0006284">
    <property type="term" value="P:base-excision repair"/>
    <property type="evidence" value="ECO:0007669"/>
    <property type="project" value="InterPro"/>
</dbReference>
<dbReference type="PANTHER" id="PTHR10429">
    <property type="entry name" value="DNA-3-METHYLADENINE GLYCOSYLASE"/>
    <property type="match status" value="1"/>
</dbReference>
<name>A0A2H0N7J4_9BACT</name>
<evidence type="ECO:0000256" key="5">
    <source>
        <dbReference type="HAMAP-Rule" id="MF_00527"/>
    </source>
</evidence>
<dbReference type="NCBIfam" id="TIGR00567">
    <property type="entry name" value="3mg"/>
    <property type="match status" value="1"/>
</dbReference>
<evidence type="ECO:0000256" key="2">
    <source>
        <dbReference type="ARBA" id="ARBA00022763"/>
    </source>
</evidence>
<keyword evidence="2 5" id="KW-0227">DNA damage</keyword>
<reference evidence="6 7" key="1">
    <citation type="submission" date="2017-09" db="EMBL/GenBank/DDBJ databases">
        <title>Depth-based differentiation of microbial function through sediment-hosted aquifers and enrichment of novel symbionts in the deep terrestrial subsurface.</title>
        <authorList>
            <person name="Probst A.J."/>
            <person name="Ladd B."/>
            <person name="Jarett J.K."/>
            <person name="Geller-Mcgrath D.E."/>
            <person name="Sieber C.M."/>
            <person name="Emerson J.B."/>
            <person name="Anantharaman K."/>
            <person name="Thomas B.C."/>
            <person name="Malmstrom R."/>
            <person name="Stieglmeier M."/>
            <person name="Klingl A."/>
            <person name="Woyke T."/>
            <person name="Ryan C.M."/>
            <person name="Banfield J.F."/>
        </authorList>
    </citation>
    <scope>NUCLEOTIDE SEQUENCE [LARGE SCALE GENOMIC DNA]</scope>
    <source>
        <strain evidence="6">CG11_big_fil_rev_8_21_14_0_20_35_14</strain>
    </source>
</reference>
<dbReference type="GO" id="GO:0003677">
    <property type="term" value="F:DNA binding"/>
    <property type="evidence" value="ECO:0007669"/>
    <property type="project" value="InterPro"/>
</dbReference>
<dbReference type="InterPro" id="IPR036995">
    <property type="entry name" value="MPG_sf"/>
</dbReference>
<dbReference type="Gene3D" id="3.10.300.10">
    <property type="entry name" value="Methylpurine-DNA glycosylase (MPG)"/>
    <property type="match status" value="2"/>
</dbReference>
<evidence type="ECO:0000313" key="7">
    <source>
        <dbReference type="Proteomes" id="UP000229893"/>
    </source>
</evidence>
<dbReference type="CDD" id="cd00540">
    <property type="entry name" value="AAG"/>
    <property type="match status" value="1"/>
</dbReference>
<evidence type="ECO:0000313" key="6">
    <source>
        <dbReference type="EMBL" id="PIR04872.1"/>
    </source>
</evidence>
<dbReference type="SUPFAM" id="SSF50486">
    <property type="entry name" value="FMT C-terminal domain-like"/>
    <property type="match status" value="1"/>
</dbReference>
<proteinExistence type="inferred from homology"/>
<dbReference type="Proteomes" id="UP000229893">
    <property type="component" value="Unassembled WGS sequence"/>
</dbReference>
<protein>
    <recommendedName>
        <fullName evidence="5">Putative 3-methyladenine DNA glycosylase</fullName>
        <ecNumber evidence="5">3.2.2.-</ecNumber>
    </recommendedName>
</protein>
<accession>A0A2H0N7J4</accession>
<dbReference type="AlphaFoldDB" id="A0A2H0N7J4"/>